<dbReference type="AlphaFoldDB" id="A0A6L6XP05"/>
<gene>
    <name evidence="1" type="ORF">GON03_04625</name>
</gene>
<name>A0A6L6XP05_9ACTN</name>
<dbReference type="GO" id="GO:0051743">
    <property type="term" value="F:red chlorophyll catabolite reductase activity"/>
    <property type="evidence" value="ECO:0007669"/>
    <property type="project" value="InterPro"/>
</dbReference>
<dbReference type="RefSeq" id="WP_157340652.1">
    <property type="nucleotide sequence ID" value="NZ_WSEK01000004.1"/>
</dbReference>
<dbReference type="Proteomes" id="UP000473525">
    <property type="component" value="Unassembled WGS sequence"/>
</dbReference>
<dbReference type="Gene3D" id="3.40.1500.20">
    <property type="match status" value="1"/>
</dbReference>
<organism evidence="1 2">
    <name type="scientific">Nocardioides agri</name>
    <dbReference type="NCBI Taxonomy" id="2682843"/>
    <lineage>
        <taxon>Bacteria</taxon>
        <taxon>Bacillati</taxon>
        <taxon>Actinomycetota</taxon>
        <taxon>Actinomycetes</taxon>
        <taxon>Propionibacteriales</taxon>
        <taxon>Nocardioidaceae</taxon>
        <taxon>Nocardioides</taxon>
    </lineage>
</organism>
<dbReference type="PANTHER" id="PTHR34685:SF2">
    <property type="entry name" value="RED CHLOROPHYLL CATABOLITE REDUCTASE, CHLOROPLASTIC"/>
    <property type="match status" value="1"/>
</dbReference>
<sequence length="275" mass="31202">MTSSTQTKTIHEFLADAPNVDRMELWTALWGILSEAKDRITAELDVQPYPSGDGLDYWTSEDGGYEGSLNPYVGDPDNGVEWLVHSWIGNRKNSILDMNLQVWLGPHIDVPHLVLVFGTVPNVFHFSDVVPRRDPMVDVDYLNTYFDPQNAKWLELRGDDRFVWSVSHGTYMRAFNSPIANSYMATCSDAEAVEVFGAAVRDRVDTWLQWVRDATPVPVEERAALRERDHLVRRYGYTLDPMNELSKRFLGAERVDELVATRAGLDQIAALQARA</sequence>
<dbReference type="PANTHER" id="PTHR34685">
    <property type="entry name" value="RED CHLOROPHYLL CATABOLITE REDUCTASE, CHLOROPLASTIC"/>
    <property type="match status" value="1"/>
</dbReference>
<evidence type="ECO:0008006" key="3">
    <source>
        <dbReference type="Google" id="ProtNLM"/>
    </source>
</evidence>
<evidence type="ECO:0000313" key="2">
    <source>
        <dbReference type="Proteomes" id="UP000473525"/>
    </source>
</evidence>
<accession>A0A6L6XP05</accession>
<proteinExistence type="predicted"/>
<dbReference type="InterPro" id="IPR009439">
    <property type="entry name" value="RCC_reductase"/>
</dbReference>
<evidence type="ECO:0000313" key="1">
    <source>
        <dbReference type="EMBL" id="MVQ48453.1"/>
    </source>
</evidence>
<comment type="caution">
    <text evidence="1">The sequence shown here is derived from an EMBL/GenBank/DDBJ whole genome shotgun (WGS) entry which is preliminary data.</text>
</comment>
<reference evidence="1 2" key="1">
    <citation type="submission" date="2019-12" db="EMBL/GenBank/DDBJ databases">
        <authorList>
            <person name="Huq M.A."/>
        </authorList>
    </citation>
    <scope>NUCLEOTIDE SEQUENCE [LARGE SCALE GENOMIC DNA]</scope>
    <source>
        <strain evidence="1 2">MAH-18</strain>
    </source>
</reference>
<keyword evidence="2" id="KW-1185">Reference proteome</keyword>
<dbReference type="Pfam" id="PF06405">
    <property type="entry name" value="RCC_reductase"/>
    <property type="match status" value="1"/>
</dbReference>
<protein>
    <recommendedName>
        <fullName evidence="3">Red chlorophyll catabolite reductase</fullName>
    </recommendedName>
</protein>
<dbReference type="EMBL" id="WSEK01000004">
    <property type="protein sequence ID" value="MVQ48453.1"/>
    <property type="molecule type" value="Genomic_DNA"/>
</dbReference>